<dbReference type="EMBL" id="MU250553">
    <property type="protein sequence ID" value="KAG7442185.1"/>
    <property type="molecule type" value="Genomic_DNA"/>
</dbReference>
<dbReference type="OrthoDB" id="2999947at2759"/>
<proteinExistence type="predicted"/>
<comment type="caution">
    <text evidence="2">The sequence shown here is derived from an EMBL/GenBank/DDBJ whole genome shotgun (WGS) entry which is preliminary data.</text>
</comment>
<protein>
    <submittedName>
        <fullName evidence="2">Uncharacterized protein</fullName>
    </submittedName>
</protein>
<keyword evidence="3" id="KW-1185">Reference proteome</keyword>
<name>A0A9P7VKT6_9AGAR</name>
<evidence type="ECO:0000256" key="1">
    <source>
        <dbReference type="SAM" id="MobiDB-lite"/>
    </source>
</evidence>
<gene>
    <name evidence="2" type="ORF">BT62DRAFT_447647</name>
</gene>
<feature type="region of interest" description="Disordered" evidence="1">
    <location>
        <begin position="94"/>
        <end position="164"/>
    </location>
</feature>
<dbReference type="RefSeq" id="XP_043035685.1">
    <property type="nucleotide sequence ID" value="XM_043180935.1"/>
</dbReference>
<dbReference type="GeneID" id="66103231"/>
<feature type="region of interest" description="Disordered" evidence="1">
    <location>
        <begin position="27"/>
        <end position="60"/>
    </location>
</feature>
<evidence type="ECO:0000313" key="3">
    <source>
        <dbReference type="Proteomes" id="UP000812287"/>
    </source>
</evidence>
<feature type="compositionally biased region" description="Low complexity" evidence="1">
    <location>
        <begin position="212"/>
        <end position="224"/>
    </location>
</feature>
<accession>A0A9P7VKT6</accession>
<evidence type="ECO:0000313" key="2">
    <source>
        <dbReference type="EMBL" id="KAG7442185.1"/>
    </source>
</evidence>
<reference evidence="2" key="1">
    <citation type="submission" date="2020-11" db="EMBL/GenBank/DDBJ databases">
        <title>Adaptations for nitrogen fixation in a non-lichenized fungal sporocarp promotes dispersal by wood-feeding termites.</title>
        <authorList>
            <consortium name="DOE Joint Genome Institute"/>
            <person name="Koch R.A."/>
            <person name="Yoon G."/>
            <person name="Arayal U."/>
            <person name="Lail K."/>
            <person name="Amirebrahimi M."/>
            <person name="Labutti K."/>
            <person name="Lipzen A."/>
            <person name="Riley R."/>
            <person name="Barry K."/>
            <person name="Henrissat B."/>
            <person name="Grigoriev I.V."/>
            <person name="Herr J.R."/>
            <person name="Aime M.C."/>
        </authorList>
    </citation>
    <scope>NUCLEOTIDE SEQUENCE</scope>
    <source>
        <strain evidence="2">MCA 3950</strain>
    </source>
</reference>
<feature type="region of interest" description="Disordered" evidence="1">
    <location>
        <begin position="188"/>
        <end position="230"/>
    </location>
</feature>
<dbReference type="AlphaFoldDB" id="A0A9P7VKT6"/>
<feature type="compositionally biased region" description="Polar residues" evidence="1">
    <location>
        <begin position="42"/>
        <end position="53"/>
    </location>
</feature>
<feature type="compositionally biased region" description="Polar residues" evidence="1">
    <location>
        <begin position="97"/>
        <end position="114"/>
    </location>
</feature>
<organism evidence="2 3">
    <name type="scientific">Guyanagaster necrorhizus</name>
    <dbReference type="NCBI Taxonomy" id="856835"/>
    <lineage>
        <taxon>Eukaryota</taxon>
        <taxon>Fungi</taxon>
        <taxon>Dikarya</taxon>
        <taxon>Basidiomycota</taxon>
        <taxon>Agaricomycotina</taxon>
        <taxon>Agaricomycetes</taxon>
        <taxon>Agaricomycetidae</taxon>
        <taxon>Agaricales</taxon>
        <taxon>Marasmiineae</taxon>
        <taxon>Physalacriaceae</taxon>
        <taxon>Guyanagaster</taxon>
    </lineage>
</organism>
<dbReference type="Proteomes" id="UP000812287">
    <property type="component" value="Unassembled WGS sequence"/>
</dbReference>
<sequence>MTLVTSICGKAYTEKIMRIVNLVDTNDDASDQESGGEPGGNIKSSNNFTQKKIQPSPWRAGVNKAQFGDLDWATKMKGASDALIEDVYAVLMPPPKTTNDTGQSDASDASSSTEKSPRKRPRSYEDEDACTSPKRVKTGVEEGGHAEAQVESSRAAALQGQNRPRLREGSLDDIYINTSLKRQIIEERFPVDLDEEPLNAGPQESRRPRNVSSLRSPQSRSSSPTGIRQF</sequence>